<reference evidence="1" key="1">
    <citation type="submission" date="2024-07" db="EMBL/GenBank/DDBJ databases">
        <title>Metagenome and Metagenome-Assembled Genomes of Archaea from a hot spring from the geothermal field of Los Azufres, Mexico.</title>
        <authorList>
            <person name="Marin-Paredes R."/>
            <person name="Martinez-Romero E."/>
            <person name="Servin-Garciduenas L.E."/>
        </authorList>
    </citation>
    <scope>NUCLEOTIDE SEQUENCE</scope>
    <source>
        <strain evidence="1">AZ1-454</strain>
    </source>
</reference>
<keyword evidence="1" id="KW-0456">Lyase</keyword>
<protein>
    <submittedName>
        <fullName evidence="1">Argininosuccinate lyase</fullName>
        <ecNumber evidence="1">4.3.2.1</ecNumber>
    </submittedName>
</protein>
<sequence length="448" mass="50281">MLYRKWGSKEDAVIKYTSSVDSDYAILEQVKKVMEAHVVELYLNGVISKKTARDILLAVKEFKEIKQGYEDVHEALEDHILTKVGEEGGWVGMARSRNDHVATALRLKMREEILEILEDLLELRKVVLNKAMEHKTTLFPSFTHLQPAQPTTFAHYLMYVEEEISSRWGVIFSVLKTLNRSPLGSGAIVGTNVRLNRKREAEMLGFDGVVVNTVSATSSRADMISAIAELATLMLSLSRIAEDLIFLSSSFVGYLRLPDSQVSTSSLMPQKRNAVTMEVLRAKGGECVGILTSTMAMYKGLPSGYDLDLQEMNSYYWKCTSIVKATIEVLKDLFQGIQVVKKDLDSSTLATDEAERLALNGKPYRQAYFEVKEMVLSDKFTSKITLEESVKLKAVAGSPNPQILEEDLKEALTRLERDSKSLDDYENLILSKIGQLRVVEDDVMQEGL</sequence>
<proteinExistence type="predicted"/>
<comment type="caution">
    <text evidence="1">The sequence shown here is derived from an EMBL/GenBank/DDBJ whole genome shotgun (WGS) entry which is preliminary data.</text>
</comment>
<evidence type="ECO:0000313" key="2">
    <source>
        <dbReference type="Proteomes" id="UP000053480"/>
    </source>
</evidence>
<organism evidence="1 2">
    <name type="scientific">Candidatus Aramenus sulfurataquae</name>
    <dbReference type="NCBI Taxonomy" id="1326980"/>
    <lineage>
        <taxon>Archaea</taxon>
        <taxon>Thermoproteota</taxon>
        <taxon>Thermoprotei</taxon>
        <taxon>Sulfolobales</taxon>
        <taxon>Sulfolobaceae</taxon>
        <taxon>Candidatus Aramenus</taxon>
    </lineage>
</organism>
<dbReference type="EC" id="4.3.2.1" evidence="1"/>
<dbReference type="Proteomes" id="UP000053480">
    <property type="component" value="Unassembled WGS sequence"/>
</dbReference>
<name>A0ACC6TMH6_9CREN</name>
<dbReference type="EMBL" id="JZWS03000002">
    <property type="protein sequence ID" value="MEW9491077.1"/>
    <property type="molecule type" value="Genomic_DNA"/>
</dbReference>
<accession>A0ACC6TMH6</accession>
<evidence type="ECO:0000313" key="1">
    <source>
        <dbReference type="EMBL" id="MEW9491077.1"/>
    </source>
</evidence>
<gene>
    <name evidence="1" type="primary">argH</name>
    <name evidence="1" type="ORF">TQ35_0002600</name>
</gene>